<dbReference type="Proteomes" id="UP000663855">
    <property type="component" value="Unassembled WGS sequence"/>
</dbReference>
<feature type="region of interest" description="Disordered" evidence="1">
    <location>
        <begin position="1"/>
        <end position="23"/>
    </location>
</feature>
<reference evidence="2" key="1">
    <citation type="submission" date="2021-02" db="EMBL/GenBank/DDBJ databases">
        <authorList>
            <person name="Nowell W R."/>
        </authorList>
    </citation>
    <scope>NUCLEOTIDE SEQUENCE</scope>
</reference>
<dbReference type="CDD" id="cd05819">
    <property type="entry name" value="NHL"/>
    <property type="match status" value="1"/>
</dbReference>
<dbReference type="AlphaFoldDB" id="A0A815VZB3"/>
<sequence length="263" mass="30877">MVKNQGVHIEEHRRQAEQENVQVQEQNTKLEEKMHQQKIELEDKIQKQKIRYERLIEQLENAQSENQNQKNEISSARGEIAKLAEDIDRMKSRIQWNCYIFVDDNQVLIIADAFRGRITQWKKGDINGEIIVGDNGVGNRLNQLDRPADMLIDKKTDSLIICDRENRRVVRWSRHKNTTQREILIDNICSYGLDMDDQRYLYVSNTEQHEVRRYQLGDKNGTLVAGGQGQGTALNQFNEPGCLFVDRQQNVYVLDNRNHRIMK</sequence>
<evidence type="ECO:0000256" key="1">
    <source>
        <dbReference type="SAM" id="MobiDB-lite"/>
    </source>
</evidence>
<accession>A0A815VZB3</accession>
<proteinExistence type="predicted"/>
<evidence type="ECO:0000313" key="3">
    <source>
        <dbReference type="EMBL" id="CAF4146525.1"/>
    </source>
</evidence>
<comment type="caution">
    <text evidence="2">The sequence shown here is derived from an EMBL/GenBank/DDBJ whole genome shotgun (WGS) entry which is preliminary data.</text>
</comment>
<protein>
    <submittedName>
        <fullName evidence="2">Uncharacterized protein</fullName>
    </submittedName>
</protein>
<evidence type="ECO:0000313" key="2">
    <source>
        <dbReference type="EMBL" id="CAF1536882.1"/>
    </source>
</evidence>
<dbReference type="EMBL" id="CAJOBH010009673">
    <property type="protein sequence ID" value="CAF4146525.1"/>
    <property type="molecule type" value="Genomic_DNA"/>
</dbReference>
<dbReference type="Gene3D" id="2.120.10.30">
    <property type="entry name" value="TolB, C-terminal domain"/>
    <property type="match status" value="2"/>
</dbReference>
<feature type="compositionally biased region" description="Basic and acidic residues" evidence="1">
    <location>
        <begin position="8"/>
        <end position="17"/>
    </location>
</feature>
<dbReference type="SUPFAM" id="SSF63825">
    <property type="entry name" value="YWTD domain"/>
    <property type="match status" value="1"/>
</dbReference>
<organism evidence="2 4">
    <name type="scientific">Rotaria magnacalcarata</name>
    <dbReference type="NCBI Taxonomy" id="392030"/>
    <lineage>
        <taxon>Eukaryota</taxon>
        <taxon>Metazoa</taxon>
        <taxon>Spiralia</taxon>
        <taxon>Gnathifera</taxon>
        <taxon>Rotifera</taxon>
        <taxon>Eurotatoria</taxon>
        <taxon>Bdelloidea</taxon>
        <taxon>Philodinida</taxon>
        <taxon>Philodinidae</taxon>
        <taxon>Rotaria</taxon>
    </lineage>
</organism>
<gene>
    <name evidence="3" type="ORF">BYL167_LOCUS21306</name>
    <name evidence="2" type="ORF">CJN711_LOCUS29437</name>
</gene>
<dbReference type="Proteomes" id="UP000681967">
    <property type="component" value="Unassembled WGS sequence"/>
</dbReference>
<dbReference type="EMBL" id="CAJNOV010013965">
    <property type="protein sequence ID" value="CAF1536882.1"/>
    <property type="molecule type" value="Genomic_DNA"/>
</dbReference>
<name>A0A815VZB3_9BILA</name>
<dbReference type="InterPro" id="IPR011042">
    <property type="entry name" value="6-blade_b-propeller_TolB-like"/>
</dbReference>
<evidence type="ECO:0000313" key="4">
    <source>
        <dbReference type="Proteomes" id="UP000663855"/>
    </source>
</evidence>